<gene>
    <name evidence="2" type="ORF">EVAR_6869_1</name>
</gene>
<dbReference type="Proteomes" id="UP000299102">
    <property type="component" value="Unassembled WGS sequence"/>
</dbReference>
<evidence type="ECO:0000256" key="1">
    <source>
        <dbReference type="SAM" id="MobiDB-lite"/>
    </source>
</evidence>
<sequence length="272" mass="31787">MVRKKLARFLQENQNDQRIRLALTNNIMDEDLPDQTLEKKLKHILKKNNLLTQELFTCQNTQKSPQSSDRPSQIASLPTTCRTALAIYEDWRQDDNQGTKKPIVGYNLFHPTSNHLGSFLLDFCEQDNLVISSTWGRGSCKRENNSSTYRFWNWDYKLLNQDSISKKYEKSVEDKILTALNKHGHNPLDWNHLTEILGLSVREHLKFNKNKSKINRLALAKFMKAKFWKSRSPKDPAMIQNFKDARKELLDLQEKEDERNANTSFNTDVQSS</sequence>
<evidence type="ECO:0000313" key="3">
    <source>
        <dbReference type="Proteomes" id="UP000299102"/>
    </source>
</evidence>
<dbReference type="AlphaFoldDB" id="A0A4C1THB7"/>
<comment type="caution">
    <text evidence="2">The sequence shown here is derived from an EMBL/GenBank/DDBJ whole genome shotgun (WGS) entry which is preliminary data.</text>
</comment>
<feature type="compositionally biased region" description="Polar residues" evidence="1">
    <location>
        <begin position="261"/>
        <end position="272"/>
    </location>
</feature>
<protein>
    <submittedName>
        <fullName evidence="2">Uncharacterized protein</fullName>
    </submittedName>
</protein>
<keyword evidence="3" id="KW-1185">Reference proteome</keyword>
<accession>A0A4C1THB7</accession>
<dbReference type="OrthoDB" id="7447306at2759"/>
<feature type="region of interest" description="Disordered" evidence="1">
    <location>
        <begin position="253"/>
        <end position="272"/>
    </location>
</feature>
<organism evidence="2 3">
    <name type="scientific">Eumeta variegata</name>
    <name type="common">Bagworm moth</name>
    <name type="synonym">Eumeta japonica</name>
    <dbReference type="NCBI Taxonomy" id="151549"/>
    <lineage>
        <taxon>Eukaryota</taxon>
        <taxon>Metazoa</taxon>
        <taxon>Ecdysozoa</taxon>
        <taxon>Arthropoda</taxon>
        <taxon>Hexapoda</taxon>
        <taxon>Insecta</taxon>
        <taxon>Pterygota</taxon>
        <taxon>Neoptera</taxon>
        <taxon>Endopterygota</taxon>
        <taxon>Lepidoptera</taxon>
        <taxon>Glossata</taxon>
        <taxon>Ditrysia</taxon>
        <taxon>Tineoidea</taxon>
        <taxon>Psychidae</taxon>
        <taxon>Oiketicinae</taxon>
        <taxon>Eumeta</taxon>
    </lineage>
</organism>
<evidence type="ECO:0000313" key="2">
    <source>
        <dbReference type="EMBL" id="GBP13515.1"/>
    </source>
</evidence>
<reference evidence="2 3" key="1">
    <citation type="journal article" date="2019" name="Commun. Biol.">
        <title>The bagworm genome reveals a unique fibroin gene that provides high tensile strength.</title>
        <authorList>
            <person name="Kono N."/>
            <person name="Nakamura H."/>
            <person name="Ohtoshi R."/>
            <person name="Tomita M."/>
            <person name="Numata K."/>
            <person name="Arakawa K."/>
        </authorList>
    </citation>
    <scope>NUCLEOTIDE SEQUENCE [LARGE SCALE GENOMIC DNA]</scope>
</reference>
<dbReference type="EMBL" id="BGZK01000058">
    <property type="protein sequence ID" value="GBP13515.1"/>
    <property type="molecule type" value="Genomic_DNA"/>
</dbReference>
<proteinExistence type="predicted"/>
<name>A0A4C1THB7_EUMVA</name>